<organism evidence="1 2">
    <name type="scientific">Dentiscutata erythropus</name>
    <dbReference type="NCBI Taxonomy" id="1348616"/>
    <lineage>
        <taxon>Eukaryota</taxon>
        <taxon>Fungi</taxon>
        <taxon>Fungi incertae sedis</taxon>
        <taxon>Mucoromycota</taxon>
        <taxon>Glomeromycotina</taxon>
        <taxon>Glomeromycetes</taxon>
        <taxon>Diversisporales</taxon>
        <taxon>Gigasporaceae</taxon>
        <taxon>Dentiscutata</taxon>
    </lineage>
</organism>
<dbReference type="Proteomes" id="UP000789405">
    <property type="component" value="Unassembled WGS sequence"/>
</dbReference>
<evidence type="ECO:0000313" key="2">
    <source>
        <dbReference type="Proteomes" id="UP000789405"/>
    </source>
</evidence>
<evidence type="ECO:0000313" key="1">
    <source>
        <dbReference type="EMBL" id="CAG8809236.1"/>
    </source>
</evidence>
<comment type="caution">
    <text evidence="1">The sequence shown here is derived from an EMBL/GenBank/DDBJ whole genome shotgun (WGS) entry which is preliminary data.</text>
</comment>
<dbReference type="EMBL" id="CAJVPY010044842">
    <property type="protein sequence ID" value="CAG8809236.1"/>
    <property type="molecule type" value="Genomic_DNA"/>
</dbReference>
<sequence>VRALCPDCQQIAQCFTLCSANSKLEGFLLVELVCCRLEAPGGCPLVQELVGFQKSTNAHGHHQALDSDSPRSV</sequence>
<protein>
    <submittedName>
        <fullName evidence="1">2997_t:CDS:1</fullName>
    </submittedName>
</protein>
<proteinExistence type="predicted"/>
<keyword evidence="2" id="KW-1185">Reference proteome</keyword>
<name>A0A9N9PCL1_9GLOM</name>
<accession>A0A9N9PCL1</accession>
<gene>
    <name evidence="1" type="ORF">DERYTH_LOCUS25056</name>
</gene>
<dbReference type="AlphaFoldDB" id="A0A9N9PCL1"/>
<feature type="non-terminal residue" evidence="1">
    <location>
        <position position="1"/>
    </location>
</feature>
<feature type="non-terminal residue" evidence="1">
    <location>
        <position position="73"/>
    </location>
</feature>
<reference evidence="1" key="1">
    <citation type="submission" date="2021-06" db="EMBL/GenBank/DDBJ databases">
        <authorList>
            <person name="Kallberg Y."/>
            <person name="Tangrot J."/>
            <person name="Rosling A."/>
        </authorList>
    </citation>
    <scope>NUCLEOTIDE SEQUENCE</scope>
    <source>
        <strain evidence="1">MA453B</strain>
    </source>
</reference>